<evidence type="ECO:0000256" key="1">
    <source>
        <dbReference type="SAM" id="Phobius"/>
    </source>
</evidence>
<dbReference type="RefSeq" id="WP_230575166.1">
    <property type="nucleotide sequence ID" value="NZ_CAKJTI010000009.1"/>
</dbReference>
<feature type="transmembrane region" description="Helical" evidence="1">
    <location>
        <begin position="154"/>
        <end position="172"/>
    </location>
</feature>
<dbReference type="Pfam" id="PF10131">
    <property type="entry name" value="PTPS_related"/>
    <property type="match status" value="1"/>
</dbReference>
<keyword evidence="1" id="KW-0812">Transmembrane</keyword>
<feature type="transmembrane region" description="Helical" evidence="1">
    <location>
        <begin position="771"/>
        <end position="794"/>
    </location>
</feature>
<feature type="transmembrane region" description="Helical" evidence="1">
    <location>
        <begin position="9"/>
        <end position="30"/>
    </location>
</feature>
<name>A0ABN7ZWL8_9BACI</name>
<protein>
    <recommendedName>
        <fullName evidence="2">Membrane protein 6-pyruvoyl-tetrahydropterin synthase-related domain-containing protein</fullName>
    </recommendedName>
</protein>
<proteinExistence type="predicted"/>
<sequence>MTIERRKRVWLFLFQFFLLVACALLMSWYVNRFGRYPWGSDTYGHLYKANLLYEEFQKGNWYVNYSAEWYNGFQPFRFWAPLSYYILAVLRMFTTDMIGAYQLFFIFLFIVGGLGWLLWGVYTKRQWLAFFIGILWFFVPENLRILFAEGNVPFCTITSILPFLFLIFYRAVREKRIHLYIILSILMAIITLIHPMLTAMVGISFFLFCLIDSIVNKEMIHKFIVLIYAALGICLSGFWLFPALNGGIIGMDRDANLEVMALHSYPLTVSLHPFLRFNDIEIYYFGCSFALLALFGLLFGSKKQVTGFSVALLIMIGTTKLALPLLQNMPLVQVLWMRRFTAMAMVMILFSFLLWKNLRKSLMWMFILLLAVDSGASFYTVGFNREFPKGQAEDLDVAISAASQRIAMLDNSEYGSFPSYYLSYHGKQNKVKDQVYGWAWQGATTAQNLVQINTALEHEYYDILFDRTLETGADTFVLKKNFVKHPEEMKESAKQVGYELIKETPSNYIYKYPIEGNFGTKVQYDGIAIGKYAPNITYMFPQLLIGDKMKIDDYTFSELKNYKVVYISGLAYKDKKVAEQLVKKLADYNIRVVIDTAGMTESFLNVNVQPISLQGEYGELYYKDKKIETKPFPKKSSDWRTNVISNTNHSESELYVNKQILNYISTSKNDNLIFMSLNIPYYTFLTKNEDTLKVLEDILQLKAYTLPKREVVPVSLKRNHNEVIVDSEQVNVLVPVAAIDAFQTIEGKYEKMNQFMNVKTKHVEVHVGYPYMIQGVVLSVSALCIICSLSYGIYRRQRREGEA</sequence>
<dbReference type="InterPro" id="IPR018776">
    <property type="entry name" value="Membrane_prot_PTPS-rel_domain"/>
</dbReference>
<reference evidence="3 4" key="1">
    <citation type="submission" date="2021-10" db="EMBL/GenBank/DDBJ databases">
        <authorList>
            <person name="Criscuolo A."/>
        </authorList>
    </citation>
    <scope>NUCLEOTIDE SEQUENCE [LARGE SCALE GENOMIC DNA]</scope>
    <source>
        <strain evidence="4">CIP 111899</strain>
    </source>
</reference>
<feature type="transmembrane region" description="Helical" evidence="1">
    <location>
        <begin position="178"/>
        <end position="211"/>
    </location>
</feature>
<feature type="transmembrane region" description="Helical" evidence="1">
    <location>
        <begin position="362"/>
        <end position="381"/>
    </location>
</feature>
<feature type="transmembrane region" description="Helical" evidence="1">
    <location>
        <begin position="223"/>
        <end position="241"/>
    </location>
</feature>
<feature type="transmembrane region" description="Helical" evidence="1">
    <location>
        <begin position="282"/>
        <end position="300"/>
    </location>
</feature>
<accession>A0ABN7ZWL8</accession>
<dbReference type="Proteomes" id="UP000789423">
    <property type="component" value="Unassembled WGS sequence"/>
</dbReference>
<keyword evidence="1" id="KW-1133">Transmembrane helix</keyword>
<gene>
    <name evidence="3" type="ORF">BACCIP111899_02257</name>
</gene>
<comment type="caution">
    <text evidence="3">The sequence shown here is derived from an EMBL/GenBank/DDBJ whole genome shotgun (WGS) entry which is preliminary data.</text>
</comment>
<feature type="transmembrane region" description="Helical" evidence="1">
    <location>
        <begin position="127"/>
        <end position="147"/>
    </location>
</feature>
<feature type="transmembrane region" description="Helical" evidence="1">
    <location>
        <begin position="335"/>
        <end position="355"/>
    </location>
</feature>
<evidence type="ECO:0000259" key="2">
    <source>
        <dbReference type="Pfam" id="PF10131"/>
    </source>
</evidence>
<feature type="domain" description="Membrane protein 6-pyruvoyl-tetrahydropterin synthase-related" evidence="2">
    <location>
        <begin position="76"/>
        <end position="681"/>
    </location>
</feature>
<evidence type="ECO:0000313" key="3">
    <source>
        <dbReference type="EMBL" id="CAG9613062.1"/>
    </source>
</evidence>
<organism evidence="3 4">
    <name type="scientific">Bacillus rhizoplanae</name>
    <dbReference type="NCBI Taxonomy" id="2880966"/>
    <lineage>
        <taxon>Bacteria</taxon>
        <taxon>Bacillati</taxon>
        <taxon>Bacillota</taxon>
        <taxon>Bacilli</taxon>
        <taxon>Bacillales</taxon>
        <taxon>Bacillaceae</taxon>
        <taxon>Bacillus</taxon>
    </lineage>
</organism>
<evidence type="ECO:0000313" key="4">
    <source>
        <dbReference type="Proteomes" id="UP000789423"/>
    </source>
</evidence>
<dbReference type="EMBL" id="CAKJTI010000009">
    <property type="protein sequence ID" value="CAG9613062.1"/>
    <property type="molecule type" value="Genomic_DNA"/>
</dbReference>
<feature type="transmembrane region" description="Helical" evidence="1">
    <location>
        <begin position="305"/>
        <end position="323"/>
    </location>
</feature>
<keyword evidence="4" id="KW-1185">Reference proteome</keyword>
<dbReference type="PROSITE" id="PS51257">
    <property type="entry name" value="PROKAR_LIPOPROTEIN"/>
    <property type="match status" value="1"/>
</dbReference>
<keyword evidence="1" id="KW-0472">Membrane</keyword>
<feature type="transmembrane region" description="Helical" evidence="1">
    <location>
        <begin position="100"/>
        <end position="121"/>
    </location>
</feature>